<evidence type="ECO:0000313" key="1">
    <source>
        <dbReference type="EMBL" id="KAL0503329.1"/>
    </source>
</evidence>
<name>A0AAW3AEQ9_9TRYP</name>
<keyword evidence="2" id="KW-1185">Reference proteome</keyword>
<proteinExistence type="predicted"/>
<sequence>MMLRTHARLPARWPTALAKASRSSPASDAWVPSWNAFFDELQLQEDLDRGGADKASNARSGAVPAPLLRSIAQHWVDQTLLTVASARLAEVYPPARANILRGVCEAAESPLSSLSSPVAPLGGLELLLATWSAHMLLAVLHAPHQASTAASSHRIQSCRYTAPDTVSTALADCLEKDVAPVLHYLTTFATPPIPTPAIHHHHHHRLCAPTHALRHALVLLLASFVTTWGEAPPNKTPSSTRVSTLTRQERALALELCRCIAAFNGDDTAVESILRREHRGDLSAQAHSRGARAEATGLPTTSLEAVTEAQFALVKAALSDMLTPEDHSDGSVASTPVHARDAEAGNGPLWKACKVWIADALDQQKQQQQQHRASSDTKPRVPRSAFVTAAGAGAVSPSSPFAGITGVHREEEEAVDVLDRVNDQLNQVARSSTVNINV</sequence>
<evidence type="ECO:0000313" key="2">
    <source>
        <dbReference type="Proteomes" id="UP001482455"/>
    </source>
</evidence>
<dbReference type="EMBL" id="JBAMZL010000028">
    <property type="protein sequence ID" value="KAL0503329.1"/>
    <property type="molecule type" value="Genomic_DNA"/>
</dbReference>
<reference evidence="1 2" key="1">
    <citation type="submission" date="2024-02" db="EMBL/GenBank/DDBJ databases">
        <title>FIRST GENOME SEQUENCES OF Leishmania (Viannia) shawi, Leishmania (Viannia) lindenbergi AND Leishmania (Viannia) utingensis.</title>
        <authorList>
            <person name="Resadore F."/>
            <person name="Custodio M.G.F."/>
            <person name="Boite M.C."/>
            <person name="Cupolillo E."/>
            <person name="Ferreira G.E.M."/>
        </authorList>
    </citation>
    <scope>NUCLEOTIDE SEQUENCE [LARGE SCALE GENOMIC DNA]</scope>
    <source>
        <strain evidence="1 2">ITUB/BR/1977/M4964</strain>
    </source>
</reference>
<organism evidence="1 2">
    <name type="scientific">Leishmania utingensis</name>
    <dbReference type="NCBI Taxonomy" id="653362"/>
    <lineage>
        <taxon>Eukaryota</taxon>
        <taxon>Discoba</taxon>
        <taxon>Euglenozoa</taxon>
        <taxon>Kinetoplastea</taxon>
        <taxon>Metakinetoplastina</taxon>
        <taxon>Trypanosomatida</taxon>
        <taxon>Trypanosomatidae</taxon>
        <taxon>Leishmaniinae</taxon>
        <taxon>Leishmania</taxon>
    </lineage>
</organism>
<comment type="caution">
    <text evidence="1">The sequence shown here is derived from an EMBL/GenBank/DDBJ whole genome shotgun (WGS) entry which is preliminary data.</text>
</comment>
<dbReference type="AlphaFoldDB" id="A0AAW3AEQ9"/>
<dbReference type="Proteomes" id="UP001482455">
    <property type="component" value="Unassembled WGS sequence"/>
</dbReference>
<accession>A0AAW3AEQ9</accession>
<gene>
    <name evidence="1" type="ORF">Q4I30_004817</name>
</gene>
<protein>
    <submittedName>
        <fullName evidence="1">Uncharacterized protein</fullName>
    </submittedName>
</protein>